<name>A0ACB7GJ15_MANES</name>
<proteinExistence type="predicted"/>
<dbReference type="EMBL" id="CM004400">
    <property type="protein sequence ID" value="KAG8639725.1"/>
    <property type="molecule type" value="Genomic_DNA"/>
</dbReference>
<evidence type="ECO:0000313" key="1">
    <source>
        <dbReference type="EMBL" id="KAG8639725.1"/>
    </source>
</evidence>
<comment type="caution">
    <text evidence="1">The sequence shown here is derived from an EMBL/GenBank/DDBJ whole genome shotgun (WGS) entry which is preliminary data.</text>
</comment>
<gene>
    <name evidence="1" type="ORF">MANES_14G165101v8</name>
</gene>
<evidence type="ECO:0000313" key="2">
    <source>
        <dbReference type="Proteomes" id="UP000091857"/>
    </source>
</evidence>
<keyword evidence="2" id="KW-1185">Reference proteome</keyword>
<dbReference type="Proteomes" id="UP000091857">
    <property type="component" value="Chromosome 14"/>
</dbReference>
<organism evidence="1 2">
    <name type="scientific">Manihot esculenta</name>
    <name type="common">Cassava</name>
    <name type="synonym">Jatropha manihot</name>
    <dbReference type="NCBI Taxonomy" id="3983"/>
    <lineage>
        <taxon>Eukaryota</taxon>
        <taxon>Viridiplantae</taxon>
        <taxon>Streptophyta</taxon>
        <taxon>Embryophyta</taxon>
        <taxon>Tracheophyta</taxon>
        <taxon>Spermatophyta</taxon>
        <taxon>Magnoliopsida</taxon>
        <taxon>eudicotyledons</taxon>
        <taxon>Gunneridae</taxon>
        <taxon>Pentapetalae</taxon>
        <taxon>rosids</taxon>
        <taxon>fabids</taxon>
        <taxon>Malpighiales</taxon>
        <taxon>Euphorbiaceae</taxon>
        <taxon>Crotonoideae</taxon>
        <taxon>Manihoteae</taxon>
        <taxon>Manihot</taxon>
    </lineage>
</organism>
<sequence length="104" mass="11994">MKWILHVWNDEDCIKILKKCREALPEKTGKLIIVEAVLTPQGQDLFEHTRLIYDLLMMVLVQGKERSEAEWKKLLEEGGFSSYKIIKVPALLSIIEAYPSHATN</sequence>
<protein>
    <submittedName>
        <fullName evidence="1">Uncharacterized protein</fullName>
    </submittedName>
</protein>
<accession>A0ACB7GJ15</accession>
<reference evidence="2" key="1">
    <citation type="journal article" date="2016" name="Nat. Biotechnol.">
        <title>Sequencing wild and cultivated cassava and related species reveals extensive interspecific hybridization and genetic diversity.</title>
        <authorList>
            <person name="Bredeson J.V."/>
            <person name="Lyons J.B."/>
            <person name="Prochnik S.E."/>
            <person name="Wu G.A."/>
            <person name="Ha C.M."/>
            <person name="Edsinger-Gonzales E."/>
            <person name="Grimwood J."/>
            <person name="Schmutz J."/>
            <person name="Rabbi I.Y."/>
            <person name="Egesi C."/>
            <person name="Nauluvula P."/>
            <person name="Lebot V."/>
            <person name="Ndunguru J."/>
            <person name="Mkamilo G."/>
            <person name="Bart R.S."/>
            <person name="Setter T.L."/>
            <person name="Gleadow R.M."/>
            <person name="Kulakow P."/>
            <person name="Ferguson M.E."/>
            <person name="Rounsley S."/>
            <person name="Rokhsar D.S."/>
        </authorList>
    </citation>
    <scope>NUCLEOTIDE SEQUENCE [LARGE SCALE GENOMIC DNA]</scope>
    <source>
        <strain evidence="2">cv. AM560-2</strain>
    </source>
</reference>